<dbReference type="InterPro" id="IPR003119">
    <property type="entry name" value="SAP_A"/>
</dbReference>
<feature type="domain" description="Saposin B-type" evidence="14">
    <location>
        <begin position="83"/>
        <end position="131"/>
    </location>
</feature>
<accession>A0A8C0J3V2</accession>
<dbReference type="InterPro" id="IPR008139">
    <property type="entry name" value="SaposinB_dom"/>
</dbReference>
<keyword evidence="17" id="KW-1185">Reference proteome</keyword>
<reference evidence="16" key="2">
    <citation type="submission" date="2025-09" db="UniProtKB">
        <authorList>
            <consortium name="Ensembl"/>
        </authorList>
    </citation>
    <scope>IDENTIFICATION</scope>
</reference>
<organism evidence="16 17">
    <name type="scientific">Chelonoidis abingdonii</name>
    <name type="common">Abingdon island giant tortoise</name>
    <name type="synonym">Testudo abingdonii</name>
    <dbReference type="NCBI Taxonomy" id="106734"/>
    <lineage>
        <taxon>Eukaryota</taxon>
        <taxon>Metazoa</taxon>
        <taxon>Chordata</taxon>
        <taxon>Craniata</taxon>
        <taxon>Vertebrata</taxon>
        <taxon>Euteleostomi</taxon>
        <taxon>Archelosauria</taxon>
        <taxon>Testudinata</taxon>
        <taxon>Testudines</taxon>
        <taxon>Cryptodira</taxon>
        <taxon>Durocryptodira</taxon>
        <taxon>Testudinoidea</taxon>
        <taxon>Testudinidae</taxon>
        <taxon>Chelonoidis</taxon>
    </lineage>
</organism>
<dbReference type="GO" id="GO:0019216">
    <property type="term" value="P:regulation of lipid metabolic process"/>
    <property type="evidence" value="ECO:0007669"/>
    <property type="project" value="TreeGrafter"/>
</dbReference>
<evidence type="ECO:0000256" key="8">
    <source>
        <dbReference type="ARBA" id="ARBA00023228"/>
    </source>
</evidence>
<dbReference type="Pfam" id="PF02199">
    <property type="entry name" value="SapA"/>
    <property type="match status" value="2"/>
</dbReference>
<proteinExistence type="predicted"/>
<protein>
    <recommendedName>
        <fullName evidence="12">Prosaposin</fullName>
    </recommendedName>
</protein>
<comment type="function">
    <text evidence="10">Saposin-D is a specific sphingomyelin phosphodiesterase activator (EC 3.1.4.12).</text>
</comment>
<sequence>MCQSHSGFSKPLCIFWTYFLFLANSLAVASPLSWQKECTEDPENWCQDVQTALRCGAVEHCQQIVWNKLPVVSPITFPSSLSCQYLPFQDWSIKCKKMVDTGMIMIVELSKQVLSNPDVVCRAITLCKSMETHEDALKIQKPQQSTEKTVIDFPEMVSPFLANVPLLLYPQDKTHQSSPGHLCGDCVQLVADIQEKARTGPFFTESLVATAKQLCEHLGPNMADGCKSYVSEYSEFAIQFMMHMQPKDICGRVRFCRSLKSVPLQSLGPAKVMPMSNMKEPVEQENLGPENKTPLCGICEIAVKAAESLLNNNMTEVCGLLLSDKVCYMLPHGVLGQCTDFVDSYGKAVIIMLLEATNPEVVCIIMLVSLSALEPLPVNAGEFCNVCQIVVTYIDNELQENETQAEIGTLLVKGCHLLPKPLTDQCDEIVLQYEPEALRLLVQIMDPSFVCTKIGACESSKEDLMGEDPCVWGPSYWCKNMETATQCNAVEHCRRHIWY</sequence>
<evidence type="ECO:0000256" key="10">
    <source>
        <dbReference type="ARBA" id="ARBA00037231"/>
    </source>
</evidence>
<reference evidence="16" key="1">
    <citation type="submission" date="2025-08" db="UniProtKB">
        <authorList>
            <consortium name="Ensembl"/>
        </authorList>
    </citation>
    <scope>IDENTIFICATION</scope>
</reference>
<comment type="subcellular location">
    <subcellularLocation>
        <location evidence="1">Lysosome</location>
    </subcellularLocation>
    <subcellularLocation>
        <location evidence="2">Secreted</location>
    </subcellularLocation>
</comment>
<feature type="chain" id="PRO_5034805344" description="Prosaposin" evidence="13">
    <location>
        <begin position="28"/>
        <end position="499"/>
    </location>
</feature>
<dbReference type="SMART" id="SM00162">
    <property type="entry name" value="SAPA"/>
    <property type="match status" value="2"/>
</dbReference>
<evidence type="ECO:0000256" key="5">
    <source>
        <dbReference type="ARBA" id="ARBA00022737"/>
    </source>
</evidence>
<dbReference type="InterPro" id="IPR008138">
    <property type="entry name" value="SapB_2"/>
</dbReference>
<dbReference type="SMART" id="SM00741">
    <property type="entry name" value="SapB"/>
    <property type="match status" value="3"/>
</dbReference>
<dbReference type="GO" id="GO:0005576">
    <property type="term" value="C:extracellular region"/>
    <property type="evidence" value="ECO:0007669"/>
    <property type="project" value="UniProtKB-SubCell"/>
</dbReference>
<dbReference type="InterPro" id="IPR051428">
    <property type="entry name" value="Sphingo_Act-Surfact_Prot"/>
</dbReference>
<dbReference type="FunFam" id="1.10.225.10:FF:000002">
    <property type="entry name" value="prosaposin isoform X2"/>
    <property type="match status" value="1"/>
</dbReference>
<dbReference type="InterPro" id="IPR011001">
    <property type="entry name" value="Saposin-like"/>
</dbReference>
<feature type="signal peptide" evidence="13">
    <location>
        <begin position="1"/>
        <end position="27"/>
    </location>
</feature>
<dbReference type="Pfam" id="PF05184">
    <property type="entry name" value="SapB_1"/>
    <property type="match status" value="1"/>
</dbReference>
<keyword evidence="8" id="KW-0458">Lysosome</keyword>
<feature type="domain" description="Saposin B-type" evidence="14">
    <location>
        <begin position="292"/>
        <end position="374"/>
    </location>
</feature>
<dbReference type="GO" id="GO:0005764">
    <property type="term" value="C:lysosome"/>
    <property type="evidence" value="ECO:0007669"/>
    <property type="project" value="InterPro"/>
</dbReference>
<keyword evidence="5" id="KW-0677">Repeat</keyword>
<dbReference type="InterPro" id="IPR008373">
    <property type="entry name" value="Saposin"/>
</dbReference>
<evidence type="ECO:0000256" key="3">
    <source>
        <dbReference type="ARBA" id="ARBA00022525"/>
    </source>
</evidence>
<feature type="domain" description="Saposin A-type" evidence="15">
    <location>
        <begin position="31"/>
        <end position="71"/>
    </location>
</feature>
<evidence type="ECO:0000256" key="13">
    <source>
        <dbReference type="SAM" id="SignalP"/>
    </source>
</evidence>
<dbReference type="GO" id="GO:0016020">
    <property type="term" value="C:membrane"/>
    <property type="evidence" value="ECO:0007669"/>
    <property type="project" value="GOC"/>
</dbReference>
<evidence type="ECO:0000256" key="12">
    <source>
        <dbReference type="ARBA" id="ARBA00040265"/>
    </source>
</evidence>
<evidence type="ECO:0000313" key="16">
    <source>
        <dbReference type="Ensembl" id="ENSCABP00000026613.1"/>
    </source>
</evidence>
<evidence type="ECO:0000313" key="17">
    <source>
        <dbReference type="Proteomes" id="UP000694404"/>
    </source>
</evidence>
<dbReference type="PROSITE" id="PS50015">
    <property type="entry name" value="SAP_B"/>
    <property type="match status" value="4"/>
</dbReference>
<evidence type="ECO:0000256" key="11">
    <source>
        <dbReference type="ARBA" id="ARBA00037606"/>
    </source>
</evidence>
<keyword evidence="6" id="KW-1015">Disulfide bond</keyword>
<name>A0A8C0J3V2_CHEAB</name>
<dbReference type="OMA" id="CKWMVDA"/>
<dbReference type="InterPro" id="IPR007856">
    <property type="entry name" value="SapB_1"/>
</dbReference>
<dbReference type="PROSITE" id="PS51110">
    <property type="entry name" value="SAP_A"/>
    <property type="match status" value="2"/>
</dbReference>
<evidence type="ECO:0000259" key="14">
    <source>
        <dbReference type="PROSITE" id="PS50015"/>
    </source>
</evidence>
<dbReference type="GO" id="GO:0007193">
    <property type="term" value="P:adenylate cyclase-inhibiting G protein-coupled receptor signaling pathway"/>
    <property type="evidence" value="ECO:0007669"/>
    <property type="project" value="TreeGrafter"/>
</dbReference>
<evidence type="ECO:0000256" key="4">
    <source>
        <dbReference type="ARBA" id="ARBA00022729"/>
    </source>
</evidence>
<dbReference type="Proteomes" id="UP000694404">
    <property type="component" value="Unplaced"/>
</dbReference>
<feature type="domain" description="Saposin B-type" evidence="14">
    <location>
        <begin position="380"/>
        <end position="461"/>
    </location>
</feature>
<keyword evidence="3" id="KW-0964">Secreted</keyword>
<feature type="domain" description="Saposin A-type" evidence="15">
    <location>
        <begin position="463"/>
        <end position="499"/>
    </location>
</feature>
<evidence type="ECO:0000256" key="2">
    <source>
        <dbReference type="ARBA" id="ARBA00004613"/>
    </source>
</evidence>
<dbReference type="Ensembl" id="ENSCABT00000029147.1">
    <property type="protein sequence ID" value="ENSCABP00000026613.1"/>
    <property type="gene ID" value="ENSCABG00000019541.1"/>
</dbReference>
<evidence type="ECO:0000256" key="7">
    <source>
        <dbReference type="ARBA" id="ARBA00023180"/>
    </source>
</evidence>
<dbReference type="AlphaFoldDB" id="A0A8C0J3V2"/>
<evidence type="ECO:0000256" key="6">
    <source>
        <dbReference type="ARBA" id="ARBA00023157"/>
    </source>
</evidence>
<evidence type="ECO:0000256" key="1">
    <source>
        <dbReference type="ARBA" id="ARBA00004371"/>
    </source>
</evidence>
<dbReference type="GeneTree" id="ENSGT00940000156695"/>
<feature type="domain" description="Saposin B-type" evidence="14">
    <location>
        <begin position="179"/>
        <end position="260"/>
    </location>
</feature>
<dbReference type="PANTHER" id="PTHR11480">
    <property type="entry name" value="SAPOSIN-RELATED"/>
    <property type="match status" value="1"/>
</dbReference>
<dbReference type="PANTHER" id="PTHR11480:SF36">
    <property type="entry name" value="PROSAPOSIN"/>
    <property type="match status" value="1"/>
</dbReference>
<keyword evidence="4 13" id="KW-0732">Signal</keyword>
<comment type="function">
    <text evidence="9">Saposin-A and saposin-C stimulate the hydrolysis of glucosylceramide by beta-glucosylceramidase (EC 3.2.1.45) and galactosylceramide by beta-galactosylceramidase (EC 3.2.1.46). Saposin-C apparently acts by combining with the enzyme and acidic lipid to form an activated complex, rather than by solubilizing the substrate.</text>
</comment>
<evidence type="ECO:0000256" key="9">
    <source>
        <dbReference type="ARBA" id="ARBA00037150"/>
    </source>
</evidence>
<dbReference type="SUPFAM" id="SSF47862">
    <property type="entry name" value="Saposin"/>
    <property type="match status" value="4"/>
</dbReference>
<dbReference type="PRINTS" id="PR01797">
    <property type="entry name" value="SAPOSIN"/>
</dbReference>
<keyword evidence="7" id="KW-0325">Glycoprotein</keyword>
<dbReference type="Pfam" id="PF03489">
    <property type="entry name" value="SapB_2"/>
    <property type="match status" value="3"/>
</dbReference>
<dbReference type="Gene3D" id="1.10.225.10">
    <property type="entry name" value="Saposin-like"/>
    <property type="match status" value="4"/>
</dbReference>
<evidence type="ECO:0000259" key="15">
    <source>
        <dbReference type="PROSITE" id="PS51110"/>
    </source>
</evidence>
<dbReference type="GO" id="GO:0006665">
    <property type="term" value="P:sphingolipid metabolic process"/>
    <property type="evidence" value="ECO:0007669"/>
    <property type="project" value="InterPro"/>
</dbReference>
<comment type="function">
    <text evidence="11">Saposin-B stimulates the hydrolysis of galacto-cerebroside sulfate by arylsulfatase A (EC 3.1.6.8), GM1 gangliosides by beta-galactosidase (EC 3.2.1.23) and globotriaosylceramide by alpha-galactosidase A (EC 3.2.1.22). Saposin-B forms a solubilizing complex with the substrates of the sphingolipid hydrolases.</text>
</comment>